<protein>
    <recommendedName>
        <fullName evidence="3">Hpt domain-containing protein</fullName>
    </recommendedName>
</protein>
<dbReference type="KEGG" id="ptaw:DW352_16385"/>
<organism evidence="1 2">
    <name type="scientific">Pseudolabrys taiwanensis</name>
    <dbReference type="NCBI Taxonomy" id="331696"/>
    <lineage>
        <taxon>Bacteria</taxon>
        <taxon>Pseudomonadati</taxon>
        <taxon>Pseudomonadota</taxon>
        <taxon>Alphaproteobacteria</taxon>
        <taxon>Hyphomicrobiales</taxon>
        <taxon>Xanthobacteraceae</taxon>
        <taxon>Pseudolabrys</taxon>
    </lineage>
</organism>
<name>A0A345ZYG8_9HYPH</name>
<sequence length="165" mass="18227">MTDGNESEPRVFTVETRFQKLARQPGGISREKAIENATAKIEEIKPTFDDWVGTELESLSTLIKTVQAGSAQPDWIEAANLHSRQIRDAGTTMGSELLTFIASSFCEVLDAIEAGAECNMESITCHLDAMFLARQRRYHGMKPADVPELTKGLRRVVEVVSTTPN</sequence>
<dbReference type="AlphaFoldDB" id="A0A345ZYG8"/>
<evidence type="ECO:0000313" key="1">
    <source>
        <dbReference type="EMBL" id="AXK81965.1"/>
    </source>
</evidence>
<evidence type="ECO:0008006" key="3">
    <source>
        <dbReference type="Google" id="ProtNLM"/>
    </source>
</evidence>
<dbReference type="EMBL" id="CP031417">
    <property type="protein sequence ID" value="AXK81965.1"/>
    <property type="molecule type" value="Genomic_DNA"/>
</dbReference>
<dbReference type="OrthoDB" id="8443180at2"/>
<dbReference type="RefSeq" id="WP_115692344.1">
    <property type="nucleotide sequence ID" value="NZ_CP031417.1"/>
</dbReference>
<dbReference type="Proteomes" id="UP000254889">
    <property type="component" value="Chromosome"/>
</dbReference>
<reference evidence="1 2" key="1">
    <citation type="submission" date="2018-07" db="EMBL/GenBank/DDBJ databases">
        <authorList>
            <person name="Quirk P.G."/>
            <person name="Krulwich T.A."/>
        </authorList>
    </citation>
    <scope>NUCLEOTIDE SEQUENCE [LARGE SCALE GENOMIC DNA]</scope>
    <source>
        <strain evidence="1 2">CC-BB4</strain>
    </source>
</reference>
<proteinExistence type="predicted"/>
<accession>A0A345ZYG8</accession>
<gene>
    <name evidence="1" type="ORF">DW352_16385</name>
</gene>
<keyword evidence="2" id="KW-1185">Reference proteome</keyword>
<evidence type="ECO:0000313" key="2">
    <source>
        <dbReference type="Proteomes" id="UP000254889"/>
    </source>
</evidence>